<reference evidence="1 2" key="1">
    <citation type="submission" date="2013-11" db="EMBL/GenBank/DDBJ databases">
        <title>The Genome Sequence of Phytophthora parasitica P10297.</title>
        <authorList>
            <consortium name="The Broad Institute Genomics Platform"/>
            <person name="Russ C."/>
            <person name="Tyler B."/>
            <person name="Panabieres F."/>
            <person name="Shan W."/>
            <person name="Tripathy S."/>
            <person name="Grunwald N."/>
            <person name="Machado M."/>
            <person name="Johnson C.S."/>
            <person name="Walker B."/>
            <person name="Young S.K."/>
            <person name="Zeng Q."/>
            <person name="Gargeya S."/>
            <person name="Fitzgerald M."/>
            <person name="Haas B."/>
            <person name="Abouelleil A."/>
            <person name="Allen A.W."/>
            <person name="Alvarado L."/>
            <person name="Arachchi H.M."/>
            <person name="Berlin A.M."/>
            <person name="Chapman S.B."/>
            <person name="Gainer-Dewar J."/>
            <person name="Goldberg J."/>
            <person name="Griggs A."/>
            <person name="Gujja S."/>
            <person name="Hansen M."/>
            <person name="Howarth C."/>
            <person name="Imamovic A."/>
            <person name="Ireland A."/>
            <person name="Larimer J."/>
            <person name="McCowan C."/>
            <person name="Murphy C."/>
            <person name="Pearson M."/>
            <person name="Poon T.W."/>
            <person name="Priest M."/>
            <person name="Roberts A."/>
            <person name="Saif S."/>
            <person name="Shea T."/>
            <person name="Sisk P."/>
            <person name="Sykes S."/>
            <person name="Wortman J."/>
            <person name="Nusbaum C."/>
            <person name="Birren B."/>
        </authorList>
    </citation>
    <scope>NUCLEOTIDE SEQUENCE [LARGE SCALE GENOMIC DNA]</scope>
    <source>
        <strain evidence="1 2">P10297</strain>
    </source>
</reference>
<proteinExistence type="predicted"/>
<evidence type="ECO:0000313" key="2">
    <source>
        <dbReference type="Proteomes" id="UP000018948"/>
    </source>
</evidence>
<dbReference type="EMBL" id="ANIY01003640">
    <property type="protein sequence ID" value="ETP34378.1"/>
    <property type="molecule type" value="Genomic_DNA"/>
</dbReference>
<accession>W2YIA6</accession>
<dbReference type="AlphaFoldDB" id="W2YIA6"/>
<organism evidence="1 2">
    <name type="scientific">Phytophthora nicotianae P10297</name>
    <dbReference type="NCBI Taxonomy" id="1317064"/>
    <lineage>
        <taxon>Eukaryota</taxon>
        <taxon>Sar</taxon>
        <taxon>Stramenopiles</taxon>
        <taxon>Oomycota</taxon>
        <taxon>Peronosporomycetes</taxon>
        <taxon>Peronosporales</taxon>
        <taxon>Peronosporaceae</taxon>
        <taxon>Phytophthora</taxon>
    </lineage>
</organism>
<evidence type="ECO:0000313" key="1">
    <source>
        <dbReference type="EMBL" id="ETP34378.1"/>
    </source>
</evidence>
<comment type="caution">
    <text evidence="1">The sequence shown here is derived from an EMBL/GenBank/DDBJ whole genome shotgun (WGS) entry which is preliminary data.</text>
</comment>
<dbReference type="OrthoDB" id="136358at2759"/>
<protein>
    <submittedName>
        <fullName evidence="1">Uncharacterized protein</fullName>
    </submittedName>
</protein>
<dbReference type="Proteomes" id="UP000018948">
    <property type="component" value="Unassembled WGS sequence"/>
</dbReference>
<sequence length="128" mass="14480">MKSNPTTSPDTVQDIFKDEEIEVILAIKLGEPLNDVRAIHQQPQPLAFAYAVKISRVPWFVREQEYIAKASTACGAYTKSKLTCLWIHLFSSKTQLRSRLVEGSMVADKTSAHPRYGPLRPTPWSCEF</sequence>
<gene>
    <name evidence="1" type="ORF">F442_17301</name>
</gene>
<name>W2YIA6_PHYNI</name>